<gene>
    <name evidence="1" type="ORF">C1631_017335</name>
</gene>
<reference evidence="1 2" key="1">
    <citation type="submission" date="2018-04" db="EMBL/GenBank/DDBJ databases">
        <title>Draft Genome Sequence of Phosphate-Solubilizing Chryseobacterium sp. ISE14 that is a Biocontrol and Plant Growth-Promoting Rhizobacterium Isolated from Cucumber.</title>
        <authorList>
            <person name="Jeong J.-J."/>
            <person name="Sang M.K."/>
            <person name="Choi I.-G."/>
            <person name="Kim K.D."/>
        </authorList>
    </citation>
    <scope>NUCLEOTIDE SEQUENCE [LARGE SCALE GENOMIC DNA]</scope>
    <source>
        <strain evidence="1 2">ISE14</strain>
    </source>
</reference>
<evidence type="ECO:0000313" key="1">
    <source>
        <dbReference type="EMBL" id="PWN68456.1"/>
    </source>
</evidence>
<dbReference type="AlphaFoldDB" id="A0A316X6R3"/>
<keyword evidence="2" id="KW-1185">Reference proteome</keyword>
<dbReference type="Proteomes" id="UP000236594">
    <property type="component" value="Unassembled WGS sequence"/>
</dbReference>
<dbReference type="EMBL" id="PPED02000004">
    <property type="protein sequence ID" value="PWN68456.1"/>
    <property type="molecule type" value="Genomic_DNA"/>
</dbReference>
<sequence>MRRPTSEIYFQKYNRKALIVQGFFNFHKLLTNILEKLLFLNDFKLKIITMKKLIISSLAMAVIASCSSSNDDSSDNNNDNNSNNTPYLLKKLTETTQDGQTYTLEFKYNGDKIVESYSSTDNEKTVYTYNGDDIIKTEEYKGATMRQMREFTYTNGKVSAEKVTRKDNGTLVYTKNYQYLSNTHVKFNEYKGSTYSPSTGTHSNIQFADVDAYLTNSGNIASTSYTYNGTTYNAANTYDNSNHPMKNVKGYIKIDLFYLGDGELAYNNLISRSENYSGTVSGNNKSNADHTFNNSAYPTKTVMKYTSSSFGINTHTYIYEYNK</sequence>
<evidence type="ECO:0000313" key="2">
    <source>
        <dbReference type="Proteomes" id="UP000236594"/>
    </source>
</evidence>
<protein>
    <recommendedName>
        <fullName evidence="3">DUF4595 domain-containing protein</fullName>
    </recommendedName>
</protein>
<accession>A0A316X6R3</accession>
<evidence type="ECO:0008006" key="3">
    <source>
        <dbReference type="Google" id="ProtNLM"/>
    </source>
</evidence>
<comment type="caution">
    <text evidence="1">The sequence shown here is derived from an EMBL/GenBank/DDBJ whole genome shotgun (WGS) entry which is preliminary data.</text>
</comment>
<name>A0A316X6R3_9FLAO</name>
<proteinExistence type="predicted"/>
<organism evidence="1 2">
    <name type="scientific">Chryseobacterium phosphatilyticum</name>
    <dbReference type="NCBI Taxonomy" id="475075"/>
    <lineage>
        <taxon>Bacteria</taxon>
        <taxon>Pseudomonadati</taxon>
        <taxon>Bacteroidota</taxon>
        <taxon>Flavobacteriia</taxon>
        <taxon>Flavobacteriales</taxon>
        <taxon>Weeksellaceae</taxon>
        <taxon>Chryseobacterium group</taxon>
        <taxon>Chryseobacterium</taxon>
    </lineage>
</organism>